<keyword evidence="5 6" id="KW-0472">Membrane</keyword>
<organism evidence="8 9">
    <name type="scientific">Paractinoplanes globisporus</name>
    <dbReference type="NCBI Taxonomy" id="113565"/>
    <lineage>
        <taxon>Bacteria</taxon>
        <taxon>Bacillati</taxon>
        <taxon>Actinomycetota</taxon>
        <taxon>Actinomycetes</taxon>
        <taxon>Micromonosporales</taxon>
        <taxon>Micromonosporaceae</taxon>
        <taxon>Paractinoplanes</taxon>
    </lineage>
</organism>
<feature type="domain" description="GtrA/DPMS transmembrane" evidence="7">
    <location>
        <begin position="7"/>
        <end position="121"/>
    </location>
</feature>
<evidence type="ECO:0000256" key="5">
    <source>
        <dbReference type="ARBA" id="ARBA00023136"/>
    </source>
</evidence>
<reference evidence="8 9" key="1">
    <citation type="submission" date="2024-10" db="EMBL/GenBank/DDBJ databases">
        <title>The Natural Products Discovery Center: Release of the First 8490 Sequenced Strains for Exploring Actinobacteria Biosynthetic Diversity.</title>
        <authorList>
            <person name="Kalkreuter E."/>
            <person name="Kautsar S.A."/>
            <person name="Yang D."/>
            <person name="Bader C.D."/>
            <person name="Teijaro C.N."/>
            <person name="Fluegel L."/>
            <person name="Davis C.M."/>
            <person name="Simpson J.R."/>
            <person name="Lauterbach L."/>
            <person name="Steele A.D."/>
            <person name="Gui C."/>
            <person name="Meng S."/>
            <person name="Li G."/>
            <person name="Viehrig K."/>
            <person name="Ye F."/>
            <person name="Su P."/>
            <person name="Kiefer A.F."/>
            <person name="Nichols A."/>
            <person name="Cepeda A.J."/>
            <person name="Yan W."/>
            <person name="Fan B."/>
            <person name="Jiang Y."/>
            <person name="Adhikari A."/>
            <person name="Zheng C.-J."/>
            <person name="Schuster L."/>
            <person name="Cowan T.M."/>
            <person name="Smanski M.J."/>
            <person name="Chevrette M.G."/>
            <person name="De Carvalho L.P.S."/>
            <person name="Shen B."/>
        </authorList>
    </citation>
    <scope>NUCLEOTIDE SEQUENCE [LARGE SCALE GENOMIC DNA]</scope>
    <source>
        <strain evidence="8 9">NPDC000087</strain>
    </source>
</reference>
<evidence type="ECO:0000256" key="3">
    <source>
        <dbReference type="ARBA" id="ARBA00022692"/>
    </source>
</evidence>
<evidence type="ECO:0000256" key="6">
    <source>
        <dbReference type="SAM" id="Phobius"/>
    </source>
</evidence>
<keyword evidence="3 6" id="KW-0812">Transmembrane</keyword>
<dbReference type="RefSeq" id="WP_020517976.1">
    <property type="nucleotide sequence ID" value="NZ_JBIAZU010000005.1"/>
</dbReference>
<feature type="transmembrane region" description="Helical" evidence="6">
    <location>
        <begin position="70"/>
        <end position="89"/>
    </location>
</feature>
<accession>A0ABW6WJI3</accession>
<dbReference type="PANTHER" id="PTHR38459">
    <property type="entry name" value="PROPHAGE BACTOPRENOL-LINKED GLUCOSE TRANSLOCASE HOMOLOG"/>
    <property type="match status" value="1"/>
</dbReference>
<name>A0ABW6WJI3_9ACTN</name>
<dbReference type="InterPro" id="IPR051401">
    <property type="entry name" value="GtrA_CellWall_Glycosyl"/>
</dbReference>
<gene>
    <name evidence="8" type="ORF">ACFY35_28640</name>
</gene>
<evidence type="ECO:0000256" key="2">
    <source>
        <dbReference type="ARBA" id="ARBA00009399"/>
    </source>
</evidence>
<keyword evidence="4 6" id="KW-1133">Transmembrane helix</keyword>
<evidence type="ECO:0000313" key="8">
    <source>
        <dbReference type="EMBL" id="MFF5293420.1"/>
    </source>
</evidence>
<evidence type="ECO:0000259" key="7">
    <source>
        <dbReference type="Pfam" id="PF04138"/>
    </source>
</evidence>
<dbReference type="EMBL" id="JBIAZU010000005">
    <property type="protein sequence ID" value="MFF5293420.1"/>
    <property type="molecule type" value="Genomic_DNA"/>
</dbReference>
<protein>
    <submittedName>
        <fullName evidence="8">GtrA family protein</fullName>
    </submittedName>
</protein>
<feature type="transmembrane region" description="Helical" evidence="6">
    <location>
        <begin position="37"/>
        <end position="58"/>
    </location>
</feature>
<comment type="caution">
    <text evidence="8">The sequence shown here is derived from an EMBL/GenBank/DDBJ whole genome shotgun (WGS) entry which is preliminary data.</text>
</comment>
<evidence type="ECO:0000313" key="9">
    <source>
        <dbReference type="Proteomes" id="UP001602245"/>
    </source>
</evidence>
<dbReference type="Proteomes" id="UP001602245">
    <property type="component" value="Unassembled WGS sequence"/>
</dbReference>
<evidence type="ECO:0000256" key="1">
    <source>
        <dbReference type="ARBA" id="ARBA00004141"/>
    </source>
</evidence>
<dbReference type="PANTHER" id="PTHR38459:SF1">
    <property type="entry name" value="PROPHAGE BACTOPRENOL-LINKED GLUCOSE TRANSLOCASE HOMOLOG"/>
    <property type="match status" value="1"/>
</dbReference>
<dbReference type="Pfam" id="PF04138">
    <property type="entry name" value="GtrA_DPMS_TM"/>
    <property type="match status" value="1"/>
</dbReference>
<proteinExistence type="inferred from homology"/>
<dbReference type="InterPro" id="IPR007267">
    <property type="entry name" value="GtrA_DPMS_TM"/>
</dbReference>
<evidence type="ECO:0000256" key="4">
    <source>
        <dbReference type="ARBA" id="ARBA00022989"/>
    </source>
</evidence>
<feature type="transmembrane region" description="Helical" evidence="6">
    <location>
        <begin position="95"/>
        <end position="115"/>
    </location>
</feature>
<comment type="subcellular location">
    <subcellularLocation>
        <location evidence="1">Membrane</location>
        <topology evidence="1">Multi-pass membrane protein</topology>
    </subcellularLocation>
</comment>
<comment type="similarity">
    <text evidence="2">Belongs to the GtrA family.</text>
</comment>
<sequence>MIARLLRYAVSGGASALTHFGIGLALAEGMHVRPVAASATGFAASVVVSYVMQHAWVFRSTTGHAVAGSKFLTVTAAAFALNTLVLWLGTEVLTAPYPLVQAVALVAIPVLNYTLNSRWTFRDRLT</sequence>
<keyword evidence="9" id="KW-1185">Reference proteome</keyword>